<feature type="compositionally biased region" description="Polar residues" evidence="1">
    <location>
        <begin position="73"/>
        <end position="83"/>
    </location>
</feature>
<keyword evidence="3" id="KW-1185">Reference proteome</keyword>
<evidence type="ECO:0000256" key="1">
    <source>
        <dbReference type="SAM" id="MobiDB-lite"/>
    </source>
</evidence>
<organism evidence="2 3">
    <name type="scientific">Thelephora terrestris</name>
    <dbReference type="NCBI Taxonomy" id="56493"/>
    <lineage>
        <taxon>Eukaryota</taxon>
        <taxon>Fungi</taxon>
        <taxon>Dikarya</taxon>
        <taxon>Basidiomycota</taxon>
        <taxon>Agaricomycotina</taxon>
        <taxon>Agaricomycetes</taxon>
        <taxon>Thelephorales</taxon>
        <taxon>Thelephoraceae</taxon>
        <taxon>Thelephora</taxon>
    </lineage>
</organism>
<feature type="compositionally biased region" description="Polar residues" evidence="1">
    <location>
        <begin position="48"/>
        <end position="61"/>
    </location>
</feature>
<dbReference type="EMBL" id="WIUZ02000002">
    <property type="protein sequence ID" value="KAF9790570.1"/>
    <property type="molecule type" value="Genomic_DNA"/>
</dbReference>
<comment type="caution">
    <text evidence="2">The sequence shown here is derived from an EMBL/GenBank/DDBJ whole genome shotgun (WGS) entry which is preliminary data.</text>
</comment>
<sequence>MIGTGRDVIGTSVVKKPSFNQNWTTYVVIKCQAENGVKDVLTIHTKTVPSKPITSDSSVQDDPTRDHQEEGSSNKYRTASWGQTRAKHIGRSPGDYPSPSPKLFGAHVEHLNVQMKAAIPAPPHGATSARADGTGENKKVVQQPMAETTPRARKLMLEWTVGESARPRQIGAPLVESRQILNDA</sequence>
<dbReference type="Proteomes" id="UP000736335">
    <property type="component" value="Unassembled WGS sequence"/>
</dbReference>
<feature type="region of interest" description="Disordered" evidence="1">
    <location>
        <begin position="48"/>
        <end position="97"/>
    </location>
</feature>
<reference evidence="2" key="2">
    <citation type="submission" date="2020-11" db="EMBL/GenBank/DDBJ databases">
        <authorList>
            <consortium name="DOE Joint Genome Institute"/>
            <person name="Kuo A."/>
            <person name="Miyauchi S."/>
            <person name="Kiss E."/>
            <person name="Drula E."/>
            <person name="Kohler A."/>
            <person name="Sanchez-Garcia M."/>
            <person name="Andreopoulos B."/>
            <person name="Barry K.W."/>
            <person name="Bonito G."/>
            <person name="Buee M."/>
            <person name="Carver A."/>
            <person name="Chen C."/>
            <person name="Cichocki N."/>
            <person name="Clum A."/>
            <person name="Culley D."/>
            <person name="Crous P.W."/>
            <person name="Fauchery L."/>
            <person name="Girlanda M."/>
            <person name="Hayes R."/>
            <person name="Keri Z."/>
            <person name="Labutti K."/>
            <person name="Lipzen A."/>
            <person name="Lombard V."/>
            <person name="Magnuson J."/>
            <person name="Maillard F."/>
            <person name="Morin E."/>
            <person name="Murat C."/>
            <person name="Nolan M."/>
            <person name="Ohm R."/>
            <person name="Pangilinan J."/>
            <person name="Pereira M."/>
            <person name="Perotto S."/>
            <person name="Peter M."/>
            <person name="Riley R."/>
            <person name="Sitrit Y."/>
            <person name="Stielow B."/>
            <person name="Szollosi G."/>
            <person name="Zifcakova L."/>
            <person name="Stursova M."/>
            <person name="Spatafora J.W."/>
            <person name="Tedersoo L."/>
            <person name="Vaario L.-M."/>
            <person name="Yamada A."/>
            <person name="Yan M."/>
            <person name="Wang P."/>
            <person name="Xu J."/>
            <person name="Bruns T."/>
            <person name="Baldrian P."/>
            <person name="Vilgalys R."/>
            <person name="Henrissat B."/>
            <person name="Grigoriev I.V."/>
            <person name="Hibbett D."/>
            <person name="Nagy L.G."/>
            <person name="Martin F.M."/>
        </authorList>
    </citation>
    <scope>NUCLEOTIDE SEQUENCE</scope>
    <source>
        <strain evidence="2">UH-Tt-Lm1</strain>
    </source>
</reference>
<proteinExistence type="predicted"/>
<protein>
    <submittedName>
        <fullName evidence="2">Uncharacterized protein</fullName>
    </submittedName>
</protein>
<feature type="compositionally biased region" description="Basic and acidic residues" evidence="1">
    <location>
        <begin position="62"/>
        <end position="72"/>
    </location>
</feature>
<reference evidence="2" key="1">
    <citation type="journal article" date="2020" name="Nat. Commun.">
        <title>Large-scale genome sequencing of mycorrhizal fungi provides insights into the early evolution of symbiotic traits.</title>
        <authorList>
            <person name="Miyauchi S."/>
            <person name="Kiss E."/>
            <person name="Kuo A."/>
            <person name="Drula E."/>
            <person name="Kohler A."/>
            <person name="Sanchez-Garcia M."/>
            <person name="Morin E."/>
            <person name="Andreopoulos B."/>
            <person name="Barry K.W."/>
            <person name="Bonito G."/>
            <person name="Buee M."/>
            <person name="Carver A."/>
            <person name="Chen C."/>
            <person name="Cichocki N."/>
            <person name="Clum A."/>
            <person name="Culley D."/>
            <person name="Crous P.W."/>
            <person name="Fauchery L."/>
            <person name="Girlanda M."/>
            <person name="Hayes R.D."/>
            <person name="Keri Z."/>
            <person name="LaButti K."/>
            <person name="Lipzen A."/>
            <person name="Lombard V."/>
            <person name="Magnuson J."/>
            <person name="Maillard F."/>
            <person name="Murat C."/>
            <person name="Nolan M."/>
            <person name="Ohm R.A."/>
            <person name="Pangilinan J."/>
            <person name="Pereira M.F."/>
            <person name="Perotto S."/>
            <person name="Peter M."/>
            <person name="Pfister S."/>
            <person name="Riley R."/>
            <person name="Sitrit Y."/>
            <person name="Stielow J.B."/>
            <person name="Szollosi G."/>
            <person name="Zifcakova L."/>
            <person name="Stursova M."/>
            <person name="Spatafora J.W."/>
            <person name="Tedersoo L."/>
            <person name="Vaario L.M."/>
            <person name="Yamada A."/>
            <person name="Yan M."/>
            <person name="Wang P."/>
            <person name="Xu J."/>
            <person name="Bruns T."/>
            <person name="Baldrian P."/>
            <person name="Vilgalys R."/>
            <person name="Dunand C."/>
            <person name="Henrissat B."/>
            <person name="Grigoriev I.V."/>
            <person name="Hibbett D."/>
            <person name="Nagy L.G."/>
            <person name="Martin F.M."/>
        </authorList>
    </citation>
    <scope>NUCLEOTIDE SEQUENCE</scope>
    <source>
        <strain evidence="2">UH-Tt-Lm1</strain>
    </source>
</reference>
<dbReference type="AlphaFoldDB" id="A0A9P6HML6"/>
<name>A0A9P6HML6_9AGAM</name>
<evidence type="ECO:0000313" key="3">
    <source>
        <dbReference type="Proteomes" id="UP000736335"/>
    </source>
</evidence>
<accession>A0A9P6HML6</accession>
<gene>
    <name evidence="2" type="ORF">BJ322DRAFT_1017252</name>
</gene>
<evidence type="ECO:0000313" key="2">
    <source>
        <dbReference type="EMBL" id="KAF9790570.1"/>
    </source>
</evidence>